<evidence type="ECO:0000259" key="3">
    <source>
        <dbReference type="Pfam" id="PF13359"/>
    </source>
</evidence>
<reference evidence="4 5" key="1">
    <citation type="submission" date="2016-05" db="EMBL/GenBank/DDBJ databases">
        <title>Draft genome sequence of a porcine commensal Rothia nasimurium.</title>
        <authorList>
            <person name="Gaiser R.A."/>
            <person name="Van Baarlen P."/>
            <person name="Wells J.M."/>
        </authorList>
    </citation>
    <scope>NUCLEOTIDE SEQUENCE [LARGE SCALE GENOMIC DNA]</scope>
    <source>
        <strain evidence="4 5">PT-32</strain>
    </source>
</reference>
<proteinExistence type="predicted"/>
<dbReference type="GO" id="GO:0046872">
    <property type="term" value="F:metal ion binding"/>
    <property type="evidence" value="ECO:0007669"/>
    <property type="project" value="UniProtKB-KW"/>
</dbReference>
<dbReference type="Proteomes" id="UP000192359">
    <property type="component" value="Unassembled WGS sequence"/>
</dbReference>
<feature type="domain" description="DDE Tnp4" evidence="3">
    <location>
        <begin position="3"/>
        <end position="72"/>
    </location>
</feature>
<accession>A0A1Y1RPV0</accession>
<protein>
    <recommendedName>
        <fullName evidence="3">DDE Tnp4 domain-containing protein</fullName>
    </recommendedName>
</protein>
<sequence length="114" mass="12515">MITDPLPGARDDAHAFRAHGLDQLLDSSTLADKGYVGLGLATPTKRRPGQRLLREQKMNNRVLNRLRSVVEREKSSGKDLADSSYRVQAPAELVWAGVFLLVRGLVFLAAGHPL</sequence>
<dbReference type="EMBL" id="LXWF01000022">
    <property type="protein sequence ID" value="ORC18930.1"/>
    <property type="molecule type" value="Genomic_DNA"/>
</dbReference>
<keyword evidence="5" id="KW-1185">Reference proteome</keyword>
<evidence type="ECO:0000313" key="4">
    <source>
        <dbReference type="EMBL" id="ORC18930.1"/>
    </source>
</evidence>
<dbReference type="AlphaFoldDB" id="A0A1Y1RPV0"/>
<evidence type="ECO:0000313" key="5">
    <source>
        <dbReference type="Proteomes" id="UP000192359"/>
    </source>
</evidence>
<comment type="cofactor">
    <cofactor evidence="1">
        <name>a divalent metal cation</name>
        <dbReference type="ChEBI" id="CHEBI:60240"/>
    </cofactor>
</comment>
<gene>
    <name evidence="4" type="ORF">A7979_02755</name>
</gene>
<keyword evidence="2" id="KW-0479">Metal-binding</keyword>
<comment type="caution">
    <text evidence="4">The sequence shown here is derived from an EMBL/GenBank/DDBJ whole genome shotgun (WGS) entry which is preliminary data.</text>
</comment>
<dbReference type="InterPro" id="IPR027806">
    <property type="entry name" value="HARBI1_dom"/>
</dbReference>
<evidence type="ECO:0000256" key="1">
    <source>
        <dbReference type="ARBA" id="ARBA00001968"/>
    </source>
</evidence>
<name>A0A1Y1RPV0_9MICC</name>
<organism evidence="4 5">
    <name type="scientific">Rothia nasimurium</name>
    <dbReference type="NCBI Taxonomy" id="85336"/>
    <lineage>
        <taxon>Bacteria</taxon>
        <taxon>Bacillati</taxon>
        <taxon>Actinomycetota</taxon>
        <taxon>Actinomycetes</taxon>
        <taxon>Micrococcales</taxon>
        <taxon>Micrococcaceae</taxon>
        <taxon>Rothia</taxon>
    </lineage>
</organism>
<evidence type="ECO:0000256" key="2">
    <source>
        <dbReference type="ARBA" id="ARBA00022723"/>
    </source>
</evidence>
<dbReference type="Pfam" id="PF13359">
    <property type="entry name" value="DDE_Tnp_4"/>
    <property type="match status" value="1"/>
</dbReference>